<gene>
    <name evidence="1" type="ORF">A7U60_g2432</name>
</gene>
<dbReference type="InterPro" id="IPR012677">
    <property type="entry name" value="Nucleotide-bd_a/b_plait_sf"/>
</dbReference>
<proteinExistence type="predicted"/>
<dbReference type="CDD" id="cd00590">
    <property type="entry name" value="RRM_SF"/>
    <property type="match status" value="2"/>
</dbReference>
<reference evidence="1" key="1">
    <citation type="submission" date="2016-06" db="EMBL/GenBank/DDBJ databases">
        <title>Draft Genome sequence of the fungus Inonotus baumii.</title>
        <authorList>
            <person name="Zhu H."/>
            <person name="Lin W."/>
        </authorList>
    </citation>
    <scope>NUCLEOTIDE SEQUENCE</scope>
    <source>
        <strain evidence="1">821</strain>
    </source>
</reference>
<name>A0A9Q5NAL7_SANBA</name>
<accession>A0A9Q5NAL7</accession>
<organism evidence="1 2">
    <name type="scientific">Sanghuangporus baumii</name>
    <name type="common">Phellinus baumii</name>
    <dbReference type="NCBI Taxonomy" id="108892"/>
    <lineage>
        <taxon>Eukaryota</taxon>
        <taxon>Fungi</taxon>
        <taxon>Dikarya</taxon>
        <taxon>Basidiomycota</taxon>
        <taxon>Agaricomycotina</taxon>
        <taxon>Agaricomycetes</taxon>
        <taxon>Hymenochaetales</taxon>
        <taxon>Hymenochaetaceae</taxon>
        <taxon>Sanghuangporus</taxon>
    </lineage>
</organism>
<dbReference type="EMBL" id="LNZH02000135">
    <property type="protein sequence ID" value="OCB90333.1"/>
    <property type="molecule type" value="Genomic_DNA"/>
</dbReference>
<dbReference type="GO" id="GO:0003676">
    <property type="term" value="F:nucleic acid binding"/>
    <property type="evidence" value="ECO:0007669"/>
    <property type="project" value="InterPro"/>
</dbReference>
<dbReference type="Proteomes" id="UP000757232">
    <property type="component" value="Unassembled WGS sequence"/>
</dbReference>
<sequence length="223" mass="24967">MLSEKVAIVDSSRYLTESEVYSLFANCGEILKIIPFDLPPGCLRDFPGLSHYFVEFEDEDAARKAIGVYVPPDVKVDPLHSSLGLLPLFESLQRTYGSSCCGSSSSSKRKATRLSAKKTGLQDRVAVVCCLKQYDESDLHSVFSTCGEIVKVHACIPGKSRRRRFFVEFAKTQDVECARRTKFPGFEVIGLAQNMQWMRSYKKCAKLGRYALSMHPQEAKSNS</sequence>
<dbReference type="SUPFAM" id="SSF54928">
    <property type="entry name" value="RNA-binding domain, RBD"/>
    <property type="match status" value="2"/>
</dbReference>
<dbReference type="OrthoDB" id="10434473at2759"/>
<protein>
    <recommendedName>
        <fullName evidence="3">RRM domain-containing protein</fullName>
    </recommendedName>
</protein>
<evidence type="ECO:0000313" key="2">
    <source>
        <dbReference type="Proteomes" id="UP000757232"/>
    </source>
</evidence>
<evidence type="ECO:0000313" key="1">
    <source>
        <dbReference type="EMBL" id="OCB90333.1"/>
    </source>
</evidence>
<dbReference type="InterPro" id="IPR035979">
    <property type="entry name" value="RBD_domain_sf"/>
</dbReference>
<comment type="caution">
    <text evidence="1">The sequence shown here is derived from an EMBL/GenBank/DDBJ whole genome shotgun (WGS) entry which is preliminary data.</text>
</comment>
<dbReference type="AlphaFoldDB" id="A0A9Q5NAL7"/>
<dbReference type="Gene3D" id="3.30.70.330">
    <property type="match status" value="1"/>
</dbReference>
<keyword evidence="2" id="KW-1185">Reference proteome</keyword>
<dbReference type="PANTHER" id="PTHR32343">
    <property type="entry name" value="SERINE/ARGININE-RICH SPLICING FACTOR"/>
    <property type="match status" value="1"/>
</dbReference>
<evidence type="ECO:0008006" key="3">
    <source>
        <dbReference type="Google" id="ProtNLM"/>
    </source>
</evidence>